<organism evidence="3 4">
    <name type="scientific">Pseudonocardia bannensis</name>
    <dbReference type="NCBI Taxonomy" id="630973"/>
    <lineage>
        <taxon>Bacteria</taxon>
        <taxon>Bacillati</taxon>
        <taxon>Actinomycetota</taxon>
        <taxon>Actinomycetes</taxon>
        <taxon>Pseudonocardiales</taxon>
        <taxon>Pseudonocardiaceae</taxon>
        <taxon>Pseudonocardia</taxon>
    </lineage>
</organism>
<name>A0A848DKV4_9PSEU</name>
<dbReference type="AlphaFoldDB" id="A0A848DKV4"/>
<dbReference type="RefSeq" id="WP_169413896.1">
    <property type="nucleotide sequence ID" value="NZ_JAAXKZ010000060.1"/>
</dbReference>
<protein>
    <submittedName>
        <fullName evidence="3">Uncharacterized protein</fullName>
    </submittedName>
</protein>
<keyword evidence="2" id="KW-0472">Membrane</keyword>
<dbReference type="Proteomes" id="UP000586918">
    <property type="component" value="Unassembled WGS sequence"/>
</dbReference>
<sequence>MEEFVKGAPALRLPTLIRTADGYRVFDPELVEGTQYSIDDRGTLVYNRLPAGTTIGVVLACAVAMAVTLGGGGWGWMAMWFVLGLPAGVVVAGMLIGGIHLVNSPERRYRQRTGSSEFSIDVRDRGSAAWRLCETAETIAATRAWSSGAVDRQRSVPRMLWSAVRGLHDEVADGGVGDQLGAVEGALAEIAAAAAERDRSSPGHRPLGGTSARAA</sequence>
<accession>A0A848DKV4</accession>
<keyword evidence="2" id="KW-1133">Transmembrane helix</keyword>
<feature type="transmembrane region" description="Helical" evidence="2">
    <location>
        <begin position="51"/>
        <end position="71"/>
    </location>
</feature>
<evidence type="ECO:0000313" key="3">
    <source>
        <dbReference type="EMBL" id="NMH93195.1"/>
    </source>
</evidence>
<keyword evidence="4" id="KW-1185">Reference proteome</keyword>
<feature type="region of interest" description="Disordered" evidence="1">
    <location>
        <begin position="193"/>
        <end position="215"/>
    </location>
</feature>
<feature type="transmembrane region" description="Helical" evidence="2">
    <location>
        <begin position="77"/>
        <end position="102"/>
    </location>
</feature>
<proteinExistence type="predicted"/>
<dbReference type="EMBL" id="JAAXKZ010000060">
    <property type="protein sequence ID" value="NMH93195.1"/>
    <property type="molecule type" value="Genomic_DNA"/>
</dbReference>
<keyword evidence="2" id="KW-0812">Transmembrane</keyword>
<comment type="caution">
    <text evidence="3">The sequence shown here is derived from an EMBL/GenBank/DDBJ whole genome shotgun (WGS) entry which is preliminary data.</text>
</comment>
<reference evidence="3 4" key="1">
    <citation type="submission" date="2020-04" db="EMBL/GenBank/DDBJ databases">
        <authorList>
            <person name="Klaysubun C."/>
            <person name="Duangmal K."/>
            <person name="Lipun K."/>
        </authorList>
    </citation>
    <scope>NUCLEOTIDE SEQUENCE [LARGE SCALE GENOMIC DNA]</scope>
    <source>
        <strain evidence="3 4">DSM 45300</strain>
    </source>
</reference>
<evidence type="ECO:0000256" key="2">
    <source>
        <dbReference type="SAM" id="Phobius"/>
    </source>
</evidence>
<evidence type="ECO:0000256" key="1">
    <source>
        <dbReference type="SAM" id="MobiDB-lite"/>
    </source>
</evidence>
<gene>
    <name evidence="3" type="ORF">HF519_16780</name>
</gene>
<evidence type="ECO:0000313" key="4">
    <source>
        <dbReference type="Proteomes" id="UP000586918"/>
    </source>
</evidence>